<accession>L9YV66</accession>
<evidence type="ECO:0000313" key="3">
    <source>
        <dbReference type="Proteomes" id="UP000011618"/>
    </source>
</evidence>
<dbReference type="AlphaFoldDB" id="L9YV66"/>
<comment type="caution">
    <text evidence="2">The sequence shown here is derived from an EMBL/GenBank/DDBJ whole genome shotgun (WGS) entry which is preliminary data.</text>
</comment>
<dbReference type="EMBL" id="AOII01000066">
    <property type="protein sequence ID" value="ELY76808.1"/>
    <property type="molecule type" value="Genomic_DNA"/>
</dbReference>
<dbReference type="Proteomes" id="UP000011618">
    <property type="component" value="Unassembled WGS sequence"/>
</dbReference>
<feature type="compositionally biased region" description="Basic and acidic residues" evidence="1">
    <location>
        <begin position="135"/>
        <end position="146"/>
    </location>
</feature>
<feature type="region of interest" description="Disordered" evidence="1">
    <location>
        <begin position="120"/>
        <end position="146"/>
    </location>
</feature>
<name>L9YV66_9EURY</name>
<reference evidence="2 3" key="1">
    <citation type="journal article" date="2014" name="PLoS Genet.">
        <title>Phylogenetically driven sequencing of extremely halophilic archaea reveals strategies for static and dynamic osmo-response.</title>
        <authorList>
            <person name="Becker E.A."/>
            <person name="Seitzer P.M."/>
            <person name="Tritt A."/>
            <person name="Larsen D."/>
            <person name="Krusor M."/>
            <person name="Yao A.I."/>
            <person name="Wu D."/>
            <person name="Madern D."/>
            <person name="Eisen J.A."/>
            <person name="Darling A.E."/>
            <person name="Facciotti M.T."/>
        </authorList>
    </citation>
    <scope>NUCLEOTIDE SEQUENCE [LARGE SCALE GENOMIC DNA]</scope>
    <source>
        <strain evidence="2 3">DSM 3751</strain>
    </source>
</reference>
<protein>
    <submittedName>
        <fullName evidence="2">Uncharacterized protein</fullName>
    </submittedName>
</protein>
<organism evidence="2 3">
    <name type="scientific">Natrinema pallidum DSM 3751</name>
    <dbReference type="NCBI Taxonomy" id="1227495"/>
    <lineage>
        <taxon>Archaea</taxon>
        <taxon>Methanobacteriati</taxon>
        <taxon>Methanobacteriota</taxon>
        <taxon>Stenosarchaea group</taxon>
        <taxon>Halobacteria</taxon>
        <taxon>Halobacteriales</taxon>
        <taxon>Natrialbaceae</taxon>
        <taxon>Natrinema</taxon>
    </lineage>
</organism>
<sequence length="283" mass="31232">MATRPRTARFSSRRATIARSVSFTESSSGVKTVGDETADREVLLPKGDDRTFGLVHREFVRGQDEEERGVVVQRRPGELEELLAVLQAREDGIALHHAARFGVPDGGLLEEVDARSSLVDQSVDPPLEQVGEAEQPERTPRRRGVEDDAVVGVRVPHHVDEAVEQRRFVGPGGPVCHLELTVDLVDHRRRHLFGEVLSDLVQVAGYFVFGIDLHRVESADPVDRPRGVVERLVEHVGDGVGRVGRDDEGSLAVARTAERVRTRDGRLADAALAAEEDERVHQK</sequence>
<evidence type="ECO:0000313" key="2">
    <source>
        <dbReference type="EMBL" id="ELY76808.1"/>
    </source>
</evidence>
<proteinExistence type="predicted"/>
<gene>
    <name evidence="2" type="ORF">C487_09917</name>
</gene>
<evidence type="ECO:0000256" key="1">
    <source>
        <dbReference type="SAM" id="MobiDB-lite"/>
    </source>
</evidence>